<dbReference type="Gene3D" id="3.40.50.720">
    <property type="entry name" value="NAD(P)-binding Rossmann-like Domain"/>
    <property type="match status" value="1"/>
</dbReference>
<dbReference type="SMART" id="SM00839">
    <property type="entry name" value="ELFV_dehydrog"/>
    <property type="match status" value="1"/>
</dbReference>
<evidence type="ECO:0000256" key="2">
    <source>
        <dbReference type="ARBA" id="ARBA00023002"/>
    </source>
</evidence>
<comment type="similarity">
    <text evidence="1">Belongs to the Glu/Leu/Phe/Val dehydrogenases family.</text>
</comment>
<name>A0A0F9RKU3_9ZZZZ</name>
<dbReference type="InterPro" id="IPR036291">
    <property type="entry name" value="NAD(P)-bd_dom_sf"/>
</dbReference>
<protein>
    <recommendedName>
        <fullName evidence="3">CBS domain-containing protein</fullName>
    </recommendedName>
</protein>
<keyword evidence="2" id="KW-0560">Oxidoreductase</keyword>
<comment type="caution">
    <text evidence="4">The sequence shown here is derived from an EMBL/GenBank/DDBJ whole genome shotgun (WGS) entry which is preliminary data.</text>
</comment>
<accession>A0A0F9RKU3</accession>
<evidence type="ECO:0000313" key="4">
    <source>
        <dbReference type="EMBL" id="KKN55374.1"/>
    </source>
</evidence>
<dbReference type="PANTHER" id="PTHR11606">
    <property type="entry name" value="GLUTAMATE DEHYDROGENASE"/>
    <property type="match status" value="1"/>
</dbReference>
<dbReference type="InterPro" id="IPR046346">
    <property type="entry name" value="Aminoacid_DH-like_N_sf"/>
</dbReference>
<dbReference type="PRINTS" id="PR00082">
    <property type="entry name" value="GLFDHDRGNASE"/>
</dbReference>
<feature type="domain" description="CBS" evidence="3">
    <location>
        <begin position="561"/>
        <end position="617"/>
    </location>
</feature>
<evidence type="ECO:0000256" key="1">
    <source>
        <dbReference type="ARBA" id="ARBA00006382"/>
    </source>
</evidence>
<gene>
    <name evidence="4" type="ORF">LCGC14_0583110</name>
</gene>
<dbReference type="SMART" id="SM00116">
    <property type="entry name" value="CBS"/>
    <property type="match status" value="2"/>
</dbReference>
<dbReference type="GO" id="GO:0004352">
    <property type="term" value="F:glutamate dehydrogenase (NAD+) activity"/>
    <property type="evidence" value="ECO:0007669"/>
    <property type="project" value="TreeGrafter"/>
</dbReference>
<dbReference type="EMBL" id="LAZR01000888">
    <property type="protein sequence ID" value="KKN55374.1"/>
    <property type="molecule type" value="Genomic_DNA"/>
</dbReference>
<dbReference type="InterPro" id="IPR000644">
    <property type="entry name" value="CBS_dom"/>
</dbReference>
<dbReference type="SUPFAM" id="SSF51735">
    <property type="entry name" value="NAD(P)-binding Rossmann-fold domains"/>
    <property type="match status" value="1"/>
</dbReference>
<reference evidence="4" key="1">
    <citation type="journal article" date="2015" name="Nature">
        <title>Complex archaea that bridge the gap between prokaryotes and eukaryotes.</title>
        <authorList>
            <person name="Spang A."/>
            <person name="Saw J.H."/>
            <person name="Jorgensen S.L."/>
            <person name="Zaremba-Niedzwiedzka K."/>
            <person name="Martijn J."/>
            <person name="Lind A.E."/>
            <person name="van Eijk R."/>
            <person name="Schleper C."/>
            <person name="Guy L."/>
            <person name="Ettema T.J."/>
        </authorList>
    </citation>
    <scope>NUCLEOTIDE SEQUENCE</scope>
</reference>
<dbReference type="Gene3D" id="3.10.580.10">
    <property type="entry name" value="CBS-domain"/>
    <property type="match status" value="1"/>
</dbReference>
<organism evidence="4">
    <name type="scientific">marine sediment metagenome</name>
    <dbReference type="NCBI Taxonomy" id="412755"/>
    <lineage>
        <taxon>unclassified sequences</taxon>
        <taxon>metagenomes</taxon>
        <taxon>ecological metagenomes</taxon>
    </lineage>
</organism>
<dbReference type="Pfam" id="PF02812">
    <property type="entry name" value="ELFV_dehydrog_N"/>
    <property type="match status" value="1"/>
</dbReference>
<dbReference type="InterPro" id="IPR006097">
    <property type="entry name" value="Glu/Leu/Phe/Val/Trp_DH_dimer"/>
</dbReference>
<dbReference type="InterPro" id="IPR046342">
    <property type="entry name" value="CBS_dom_sf"/>
</dbReference>
<dbReference type="InterPro" id="IPR006095">
    <property type="entry name" value="Glu/Leu/Phe/Val/Trp_DH"/>
</dbReference>
<dbReference type="InterPro" id="IPR006096">
    <property type="entry name" value="Glu/Leu/Phe/Val/Trp_DH_C"/>
</dbReference>
<dbReference type="Pfam" id="PF00208">
    <property type="entry name" value="ELFV_dehydrog"/>
    <property type="match status" value="1"/>
</dbReference>
<dbReference type="PANTHER" id="PTHR11606:SF13">
    <property type="entry name" value="GLUTAMATE DEHYDROGENASE 1, MITOCHONDRIAL"/>
    <property type="match status" value="1"/>
</dbReference>
<dbReference type="Pfam" id="PF00571">
    <property type="entry name" value="CBS"/>
    <property type="match status" value="2"/>
</dbReference>
<dbReference type="GO" id="GO:0006538">
    <property type="term" value="P:L-glutamate catabolic process"/>
    <property type="evidence" value="ECO:0007669"/>
    <property type="project" value="TreeGrafter"/>
</dbReference>
<dbReference type="SUPFAM" id="SSF54631">
    <property type="entry name" value="CBS-domain pair"/>
    <property type="match status" value="1"/>
</dbReference>
<feature type="domain" description="CBS" evidence="3">
    <location>
        <begin position="499"/>
        <end position="555"/>
    </location>
</feature>
<proteinExistence type="inferred from homology"/>
<dbReference type="PROSITE" id="PS51371">
    <property type="entry name" value="CBS"/>
    <property type="match status" value="2"/>
</dbReference>
<sequence>MIPKKMDTYLKEHLPEATLKNRTKKVNGKCFLELTYSDEHLLSRLGIICDKLGPKFVVCMWDNTSPLGIGGYLVVDNLSMGSPSMGGIRMLPDIKPSDIHNLARGMTLKNAAANLPYGGGKVGIIAERNLPSEEHNKIIRGFAHLISRYKELYIPGPDVGTNDADMKTIAIENGIDSSVSKLADMGGNRIDELGAAAGGVVIALQTLLKILPRLRVLPQFVNLDIPPFSDLKLLIQGFGAVGAHAARILKERIPEAKIIGISDLEGYLYNESGLPIEKLFKLWQEKSLVTNNYFNEEIVPGGYKHPTKFSTNQNNLLLENAFCFIPAAPIFNYLGVRISENPSMITERMGNWKLIIEGANTYSPDPNRKAARTRMEQIVYRDKGVMIVNDYLVNSGGVIYAAQEHLIKTPDNLQIPEKILGDQDAINQWLRDHANEFAELSKKRLEAGEEYREKVIPRNMIELVDLLTVNQDMLPCLAAERISIQRLTTKESERTAKDLMIPIPTIDVNCSIQKAASLMIEKNSGIVAVLTKEKLIGVVTDWDVTKATAEGTSDITLDRIMTKEVITVSPEFSILDIVRELEQYKISAMPVVKDGEVLGKVSSDLIASSYILNYLKTHEI</sequence>
<dbReference type="Gene3D" id="3.40.50.10860">
    <property type="entry name" value="Leucine Dehydrogenase, chain A, domain 1"/>
    <property type="match status" value="1"/>
</dbReference>
<dbReference type="SUPFAM" id="SSF53223">
    <property type="entry name" value="Aminoacid dehydrogenase-like, N-terminal domain"/>
    <property type="match status" value="1"/>
</dbReference>
<evidence type="ECO:0000259" key="3">
    <source>
        <dbReference type="PROSITE" id="PS51371"/>
    </source>
</evidence>
<dbReference type="AlphaFoldDB" id="A0A0F9RKU3"/>